<accession>A0A7X0SP98</accession>
<keyword evidence="2" id="KW-1185">Reference proteome</keyword>
<gene>
    <name evidence="1" type="ORF">H7C18_21940</name>
</gene>
<organism evidence="1 2">
    <name type="scientific">Cohnella zeiphila</name>
    <dbReference type="NCBI Taxonomy" id="2761120"/>
    <lineage>
        <taxon>Bacteria</taxon>
        <taxon>Bacillati</taxon>
        <taxon>Bacillota</taxon>
        <taxon>Bacilli</taxon>
        <taxon>Bacillales</taxon>
        <taxon>Paenibacillaceae</taxon>
        <taxon>Cohnella</taxon>
    </lineage>
</organism>
<name>A0A7X0SP98_9BACL</name>
<proteinExistence type="predicted"/>
<evidence type="ECO:0000313" key="1">
    <source>
        <dbReference type="EMBL" id="MBB6733591.1"/>
    </source>
</evidence>
<dbReference type="RefSeq" id="WP_185131252.1">
    <property type="nucleotide sequence ID" value="NZ_JACJVO010000028.1"/>
</dbReference>
<dbReference type="AlphaFoldDB" id="A0A7X0SP98"/>
<protein>
    <submittedName>
        <fullName evidence="1">Uncharacterized protein</fullName>
    </submittedName>
</protein>
<sequence>MKRTRYALTVVLCLFALGTLGYYYAFASDERLPPFQLVTVEGDAKEGAALELSGTYGGRMYSKPLIVTTEGSVYRLQETLAEAVLDSRSWLLELPGLKEIRKEHPNFMRGKSSTSGWYEDEEKLIYADAVVSGGQSRTARLDADLLDLKSGKTSRFSVPLPDQKYDFAYTEDVQLVGDQLHVLVAQRKLEAGSANLPTVYVDYVLNLSDGSLIDRKKLAFDWKTTPGASLQISVVTEGMATAPSDSVILQIDEIMQKQVSEHVAAELKLLNEKLVSYSYSTDEMKELPSLFKPGDEPYRVFNTLDGNVLTSLRPDDDADQLEWTRTDLTTGKQLASLSVTGEQLGAQDIGSSFAVDGRIYVLLYPTRLNVPESMQDDGEPTMAAVLDADSGKVLYRGKVVSVDPKRSAEKELKQLQLNNLNRRE</sequence>
<reference evidence="1 2" key="1">
    <citation type="submission" date="2020-08" db="EMBL/GenBank/DDBJ databases">
        <title>Cohnella phylogeny.</title>
        <authorList>
            <person name="Dunlap C."/>
        </authorList>
    </citation>
    <scope>NUCLEOTIDE SEQUENCE [LARGE SCALE GENOMIC DNA]</scope>
    <source>
        <strain evidence="1 2">CBP 2801</strain>
    </source>
</reference>
<evidence type="ECO:0000313" key="2">
    <source>
        <dbReference type="Proteomes" id="UP000564644"/>
    </source>
</evidence>
<comment type="caution">
    <text evidence="1">The sequence shown here is derived from an EMBL/GenBank/DDBJ whole genome shotgun (WGS) entry which is preliminary data.</text>
</comment>
<dbReference type="Proteomes" id="UP000564644">
    <property type="component" value="Unassembled WGS sequence"/>
</dbReference>
<dbReference type="EMBL" id="JACJVO010000028">
    <property type="protein sequence ID" value="MBB6733591.1"/>
    <property type="molecule type" value="Genomic_DNA"/>
</dbReference>